<comment type="caution">
    <text evidence="2">The sequence shown here is derived from an EMBL/GenBank/DDBJ whole genome shotgun (WGS) entry which is preliminary data.</text>
</comment>
<gene>
    <name evidence="2" type="ORF">D5F11_008935</name>
</gene>
<keyword evidence="1" id="KW-0472">Membrane</keyword>
<dbReference type="AlphaFoldDB" id="A0A429XA03"/>
<evidence type="ECO:0000313" key="2">
    <source>
        <dbReference type="EMBL" id="RST60171.1"/>
    </source>
</evidence>
<dbReference type="EMBL" id="QYTW02000006">
    <property type="protein sequence ID" value="RST60171.1"/>
    <property type="molecule type" value="Genomic_DNA"/>
</dbReference>
<keyword evidence="1" id="KW-1133">Transmembrane helix</keyword>
<protein>
    <submittedName>
        <fullName evidence="2">Uncharacterized protein</fullName>
    </submittedName>
</protein>
<evidence type="ECO:0000313" key="3">
    <source>
        <dbReference type="Proteomes" id="UP000287296"/>
    </source>
</evidence>
<accession>A0A429XA03</accession>
<proteinExistence type="predicted"/>
<dbReference type="RefSeq" id="WP_120117185.1">
    <property type="nucleotide sequence ID" value="NZ_QYTW02000006.1"/>
</dbReference>
<dbReference type="Proteomes" id="UP000287296">
    <property type="component" value="Unassembled WGS sequence"/>
</dbReference>
<name>A0A429XA03_SIMTE</name>
<reference evidence="2 3" key="1">
    <citation type="submission" date="2018-12" db="EMBL/GenBank/DDBJ databases">
        <authorList>
            <person name="Sun L."/>
            <person name="Chen Z."/>
        </authorList>
    </citation>
    <scope>NUCLEOTIDE SEQUENCE [LARGE SCALE GENOMIC DNA]</scope>
    <source>
        <strain evidence="2 3">LMG 29736</strain>
    </source>
</reference>
<sequence>MRTVASYESINKEKVKNKENRLFEGLYPQLAVLFVSIALVAFVVLRLFRWGLYNFLHLIGVVQ</sequence>
<evidence type="ECO:0000256" key="1">
    <source>
        <dbReference type="SAM" id="Phobius"/>
    </source>
</evidence>
<organism evidence="2 3">
    <name type="scientific">Siminovitchia terrae</name>
    <name type="common">Bacillus terrae</name>
    <dbReference type="NCBI Taxonomy" id="1914933"/>
    <lineage>
        <taxon>Bacteria</taxon>
        <taxon>Bacillati</taxon>
        <taxon>Bacillota</taxon>
        <taxon>Bacilli</taxon>
        <taxon>Bacillales</taxon>
        <taxon>Bacillaceae</taxon>
        <taxon>Siminovitchia</taxon>
    </lineage>
</organism>
<feature type="transmembrane region" description="Helical" evidence="1">
    <location>
        <begin position="26"/>
        <end position="48"/>
    </location>
</feature>
<dbReference type="OrthoDB" id="9869237at2"/>
<keyword evidence="1" id="KW-0812">Transmembrane</keyword>